<dbReference type="EMBL" id="LRDB01000001">
    <property type="protein sequence ID" value="KYG83803.1"/>
    <property type="molecule type" value="Genomic_DNA"/>
</dbReference>
<organism evidence="2 3">
    <name type="scientific">Roseivirga echinicomitans</name>
    <dbReference type="NCBI Taxonomy" id="296218"/>
    <lineage>
        <taxon>Bacteria</taxon>
        <taxon>Pseudomonadati</taxon>
        <taxon>Bacteroidota</taxon>
        <taxon>Cytophagia</taxon>
        <taxon>Cytophagales</taxon>
        <taxon>Roseivirgaceae</taxon>
        <taxon>Roseivirga</taxon>
    </lineage>
</organism>
<proteinExistence type="predicted"/>
<evidence type="ECO:0000313" key="3">
    <source>
        <dbReference type="Proteomes" id="UP000075615"/>
    </source>
</evidence>
<keyword evidence="1" id="KW-0472">Membrane</keyword>
<keyword evidence="1" id="KW-0812">Transmembrane</keyword>
<comment type="caution">
    <text evidence="2">The sequence shown here is derived from an EMBL/GenBank/DDBJ whole genome shotgun (WGS) entry which is preliminary data.</text>
</comment>
<dbReference type="AlphaFoldDB" id="A0A150XYI4"/>
<reference evidence="2 3" key="1">
    <citation type="submission" date="2016-01" db="EMBL/GenBank/DDBJ databases">
        <title>Genome sequencing of Roseivirga echinicomitans KMM 6058.</title>
        <authorList>
            <person name="Selvaratnam C."/>
            <person name="Thevarajoo S."/>
            <person name="Goh K.M."/>
            <person name="Ee R."/>
            <person name="Chan K.-G."/>
            <person name="Chong C.S."/>
        </authorList>
    </citation>
    <scope>NUCLEOTIDE SEQUENCE [LARGE SCALE GENOMIC DNA]</scope>
    <source>
        <strain evidence="2 3">KMM 6058</strain>
    </source>
</reference>
<gene>
    <name evidence="2" type="ORF">AWN68_03070</name>
</gene>
<dbReference type="STRING" id="296218.AWN68_03070"/>
<keyword evidence="3" id="KW-1185">Reference proteome</keyword>
<evidence type="ECO:0000256" key="1">
    <source>
        <dbReference type="SAM" id="Phobius"/>
    </source>
</evidence>
<protein>
    <submittedName>
        <fullName evidence="2">Uncharacterized protein</fullName>
    </submittedName>
</protein>
<feature type="transmembrane region" description="Helical" evidence="1">
    <location>
        <begin position="72"/>
        <end position="93"/>
    </location>
</feature>
<dbReference type="Proteomes" id="UP000075615">
    <property type="component" value="Unassembled WGS sequence"/>
</dbReference>
<sequence length="130" mass="14676">MQKLNKQIAQTLIFSGVIAALVLGLQQIEGSESFIHAQIWPILIFSAVLGLIIVGMSHWGVKNLDPQSRTNLFLGTTVLRLIFSMVFIGIVLFRGVEDQIIWVADFFVVYLFYLVFEIYTILSNLRQISG</sequence>
<evidence type="ECO:0000313" key="2">
    <source>
        <dbReference type="EMBL" id="KYG83803.1"/>
    </source>
</evidence>
<keyword evidence="1" id="KW-1133">Transmembrane helix</keyword>
<accession>A0A150XYI4</accession>
<name>A0A150XYI4_9BACT</name>
<feature type="transmembrane region" description="Helical" evidence="1">
    <location>
        <begin position="40"/>
        <end position="60"/>
    </location>
</feature>
<feature type="transmembrane region" description="Helical" evidence="1">
    <location>
        <begin position="99"/>
        <end position="122"/>
    </location>
</feature>